<keyword evidence="5" id="KW-1185">Reference proteome</keyword>
<dbReference type="GO" id="GO:0031167">
    <property type="term" value="P:rRNA methylation"/>
    <property type="evidence" value="ECO:0007669"/>
    <property type="project" value="InterPro"/>
</dbReference>
<reference evidence="4 5" key="1">
    <citation type="submission" date="2016-11" db="EMBL/GenBank/DDBJ databases">
        <authorList>
            <person name="Jaros S."/>
            <person name="Januszkiewicz K."/>
            <person name="Wedrychowicz H."/>
        </authorList>
    </citation>
    <scope>NUCLEOTIDE SEQUENCE [LARGE SCALE GENOMIC DNA]</scope>
    <source>
        <strain evidence="4 5">DSM 44523</strain>
    </source>
</reference>
<keyword evidence="2 4" id="KW-0808">Transferase</keyword>
<evidence type="ECO:0000256" key="2">
    <source>
        <dbReference type="ARBA" id="ARBA00022679"/>
    </source>
</evidence>
<evidence type="ECO:0000256" key="1">
    <source>
        <dbReference type="ARBA" id="ARBA00022603"/>
    </source>
</evidence>
<dbReference type="AlphaFoldDB" id="A0A1M5GUM6"/>
<dbReference type="NCBIfam" id="TIGR00095">
    <property type="entry name" value="16S rRNA (guanine(966)-N(2))-methyltransferase RsmD"/>
    <property type="match status" value="1"/>
</dbReference>
<dbReference type="SUPFAM" id="SSF53335">
    <property type="entry name" value="S-adenosyl-L-methionine-dependent methyltransferases"/>
    <property type="match status" value="1"/>
</dbReference>
<dbReference type="PIRSF" id="PIRSF004553">
    <property type="entry name" value="CHP00095"/>
    <property type="match status" value="1"/>
</dbReference>
<dbReference type="InterPro" id="IPR002052">
    <property type="entry name" value="DNA_methylase_N6_adenine_CS"/>
</dbReference>
<dbReference type="Proteomes" id="UP000184501">
    <property type="component" value="Unassembled WGS sequence"/>
</dbReference>
<dbReference type="Pfam" id="PF03602">
    <property type="entry name" value="Cons_hypoth95"/>
    <property type="match status" value="1"/>
</dbReference>
<evidence type="ECO:0000313" key="5">
    <source>
        <dbReference type="Proteomes" id="UP000184501"/>
    </source>
</evidence>
<dbReference type="PROSITE" id="PS00092">
    <property type="entry name" value="N6_MTASE"/>
    <property type="match status" value="1"/>
</dbReference>
<dbReference type="GO" id="GO:0003676">
    <property type="term" value="F:nucleic acid binding"/>
    <property type="evidence" value="ECO:0007669"/>
    <property type="project" value="InterPro"/>
</dbReference>
<dbReference type="CDD" id="cd02440">
    <property type="entry name" value="AdoMet_MTases"/>
    <property type="match status" value="1"/>
</dbReference>
<organism evidence="4 5">
    <name type="scientific">Streptoalloteichus hindustanus</name>
    <dbReference type="NCBI Taxonomy" id="2017"/>
    <lineage>
        <taxon>Bacteria</taxon>
        <taxon>Bacillati</taxon>
        <taxon>Actinomycetota</taxon>
        <taxon>Actinomycetes</taxon>
        <taxon>Pseudonocardiales</taxon>
        <taxon>Pseudonocardiaceae</taxon>
        <taxon>Streptoalloteichus</taxon>
    </lineage>
</organism>
<dbReference type="GO" id="GO:0008168">
    <property type="term" value="F:methyltransferase activity"/>
    <property type="evidence" value="ECO:0007669"/>
    <property type="project" value="UniProtKB-KW"/>
</dbReference>
<proteinExistence type="predicted"/>
<protein>
    <submittedName>
        <fullName evidence="4">16S rRNA (Guanine966-N2)-methyltransferase</fullName>
    </submittedName>
</protein>
<accession>A0A1M5GUM6</accession>
<dbReference type="Gene3D" id="3.40.50.150">
    <property type="entry name" value="Vaccinia Virus protein VP39"/>
    <property type="match status" value="1"/>
</dbReference>
<keyword evidence="1 4" id="KW-0489">Methyltransferase</keyword>
<dbReference type="PANTHER" id="PTHR43542">
    <property type="entry name" value="METHYLTRANSFERASE"/>
    <property type="match status" value="1"/>
</dbReference>
<feature type="region of interest" description="Disordered" evidence="3">
    <location>
        <begin position="176"/>
        <end position="202"/>
    </location>
</feature>
<dbReference type="STRING" id="2017.SAMN05444320_106265"/>
<evidence type="ECO:0000313" key="4">
    <source>
        <dbReference type="EMBL" id="SHG07132.1"/>
    </source>
</evidence>
<evidence type="ECO:0000256" key="3">
    <source>
        <dbReference type="SAM" id="MobiDB-lite"/>
    </source>
</evidence>
<gene>
    <name evidence="4" type="ORF">SAMN05444320_106265</name>
</gene>
<dbReference type="EMBL" id="FQVN01000006">
    <property type="protein sequence ID" value="SHG07132.1"/>
    <property type="molecule type" value="Genomic_DNA"/>
</dbReference>
<dbReference type="InterPro" id="IPR004398">
    <property type="entry name" value="RNA_MeTrfase_RsmD"/>
</dbReference>
<sequence length="202" mass="21006">MPPRGTRPTSERVREALFSALEAMFDLDGARVLDLYAGSGALGLEALSRGAGHALFVEAERKAADLLRRNVADLRLRGAEVRTGAVAAVLAETPALPYDVVFADPPYALGEAELRDVLARLVDRRWLAAGAVVLVERSVRSADPEWPASLTVLRSRRYGDTAVHWAEYVGANAGAGADADAGADAGPGADSGAGNDPAATGS</sequence>
<dbReference type="PANTHER" id="PTHR43542:SF1">
    <property type="entry name" value="METHYLTRANSFERASE"/>
    <property type="match status" value="1"/>
</dbReference>
<name>A0A1M5GUM6_STRHI</name>
<dbReference type="InterPro" id="IPR029063">
    <property type="entry name" value="SAM-dependent_MTases_sf"/>
</dbReference>